<comment type="subcellular location">
    <subcellularLocation>
        <location evidence="2">Membrane</location>
    </subcellularLocation>
</comment>
<comment type="caution">
    <text evidence="13">The sequence shown here is derived from an EMBL/GenBank/DDBJ whole genome shotgun (WGS) entry which is preliminary data.</text>
</comment>
<comment type="catalytic activity">
    <reaction evidence="1">
        <text>ATP + protein L-histidine = ADP + protein N-phospho-L-histidine.</text>
        <dbReference type="EC" id="2.7.13.3"/>
    </reaction>
</comment>
<feature type="transmembrane region" description="Helical" evidence="10">
    <location>
        <begin position="176"/>
        <end position="197"/>
    </location>
</feature>
<evidence type="ECO:0000256" key="4">
    <source>
        <dbReference type="ARBA" id="ARBA00022553"/>
    </source>
</evidence>
<dbReference type="CDD" id="cd06225">
    <property type="entry name" value="HAMP"/>
    <property type="match status" value="1"/>
</dbReference>
<evidence type="ECO:0000256" key="7">
    <source>
        <dbReference type="ARBA" id="ARBA00023012"/>
    </source>
</evidence>
<evidence type="ECO:0000313" key="14">
    <source>
        <dbReference type="Proteomes" id="UP000286773"/>
    </source>
</evidence>
<evidence type="ECO:0000256" key="2">
    <source>
        <dbReference type="ARBA" id="ARBA00004370"/>
    </source>
</evidence>
<dbReference type="AlphaFoldDB" id="A0A430AVR7"/>
<dbReference type="FunFam" id="3.30.565.10:FF:000006">
    <property type="entry name" value="Sensor histidine kinase WalK"/>
    <property type="match status" value="1"/>
</dbReference>
<evidence type="ECO:0000256" key="9">
    <source>
        <dbReference type="SAM" id="Coils"/>
    </source>
</evidence>
<keyword evidence="7" id="KW-0902">Two-component regulatory system</keyword>
<dbReference type="InterPro" id="IPR005467">
    <property type="entry name" value="His_kinase_dom"/>
</dbReference>
<dbReference type="PROSITE" id="PS50109">
    <property type="entry name" value="HIS_KIN"/>
    <property type="match status" value="1"/>
</dbReference>
<dbReference type="EC" id="2.7.13.3" evidence="3"/>
<dbReference type="PROSITE" id="PS50885">
    <property type="entry name" value="HAMP"/>
    <property type="match status" value="1"/>
</dbReference>
<name>A0A430AVR7_9ENTE</name>
<dbReference type="OrthoDB" id="3436at2"/>
<keyword evidence="10" id="KW-1133">Transmembrane helix</keyword>
<dbReference type="PANTHER" id="PTHR43047:SF72">
    <property type="entry name" value="OSMOSENSING HISTIDINE PROTEIN KINASE SLN1"/>
    <property type="match status" value="1"/>
</dbReference>
<evidence type="ECO:0000256" key="6">
    <source>
        <dbReference type="ARBA" id="ARBA00022777"/>
    </source>
</evidence>
<protein>
    <recommendedName>
        <fullName evidence="3">histidine kinase</fullName>
        <ecNumber evidence="3">2.7.13.3</ecNumber>
    </recommendedName>
</protein>
<dbReference type="RefSeq" id="WP_126813597.1">
    <property type="nucleotide sequence ID" value="NZ_NGKC01000006.1"/>
</dbReference>
<dbReference type="GO" id="GO:0005886">
    <property type="term" value="C:plasma membrane"/>
    <property type="evidence" value="ECO:0007669"/>
    <property type="project" value="TreeGrafter"/>
</dbReference>
<evidence type="ECO:0000259" key="12">
    <source>
        <dbReference type="PROSITE" id="PS50885"/>
    </source>
</evidence>
<sequence length="487" mass="55403">MRYLIQQMMAFLAVILTILLVIGIFFTQFTKETITGSAYKQLEGYSDTFVDNVNENGWTWEQSLMNTESVLKNQRVGFYLLDTDRNVLYPKKYIGSNGSNVISDAELAELRSNERITKLVKDNFSGKSTTLAVYIRPLFTTETDGTGKEIDFSNILIVYQPYTNIEDNVNSLTQNLFKGFIISSVVALFISYGLAQFQVNRINRIRKATTQIAEGNFDVHLEVKNNDELDDLAQDFNQMAVALKETNEEVLRQEERRRNFMADVAHEMRTPLTTINGLLEGLAYGAIPEAQKEKSINLMRNETNRLIRLVNENLDYEKIRTNQISIVIQKLNATEIMRSIFQQLHSKAEAAGNELILETSESVAVYADYDRFVQIMVNLLQNAIQFTQDGEIRVSITKGYLETIIKISDTGIGMDEKQVKNIWDRYYKADPSRKNTTYGESGLGLSIVDQLVRLHKGHIEVESELGQGTTFTVRFPDVDLSKSSDNT</sequence>
<keyword evidence="14" id="KW-1185">Reference proteome</keyword>
<dbReference type="GO" id="GO:0000155">
    <property type="term" value="F:phosphorelay sensor kinase activity"/>
    <property type="evidence" value="ECO:0007669"/>
    <property type="project" value="InterPro"/>
</dbReference>
<dbReference type="InterPro" id="IPR003594">
    <property type="entry name" value="HATPase_dom"/>
</dbReference>
<accession>A0A430AVR7</accession>
<dbReference type="Pfam" id="PF00512">
    <property type="entry name" value="HisKA"/>
    <property type="match status" value="1"/>
</dbReference>
<dbReference type="EMBL" id="NGKC01000006">
    <property type="protein sequence ID" value="RSU12148.1"/>
    <property type="molecule type" value="Genomic_DNA"/>
</dbReference>
<feature type="coiled-coil region" evidence="9">
    <location>
        <begin position="229"/>
        <end position="263"/>
    </location>
</feature>
<dbReference type="Gene3D" id="6.10.340.10">
    <property type="match status" value="1"/>
</dbReference>
<dbReference type="SUPFAM" id="SSF55874">
    <property type="entry name" value="ATPase domain of HSP90 chaperone/DNA topoisomerase II/histidine kinase"/>
    <property type="match status" value="1"/>
</dbReference>
<evidence type="ECO:0000313" key="13">
    <source>
        <dbReference type="EMBL" id="RSU12148.1"/>
    </source>
</evidence>
<keyword evidence="4" id="KW-0597">Phosphoprotein</keyword>
<dbReference type="InterPro" id="IPR036097">
    <property type="entry name" value="HisK_dim/P_sf"/>
</dbReference>
<evidence type="ECO:0000259" key="11">
    <source>
        <dbReference type="PROSITE" id="PS50109"/>
    </source>
</evidence>
<dbReference type="CDD" id="cd00082">
    <property type="entry name" value="HisKA"/>
    <property type="match status" value="1"/>
</dbReference>
<dbReference type="Pfam" id="PF00672">
    <property type="entry name" value="HAMP"/>
    <property type="match status" value="1"/>
</dbReference>
<evidence type="ECO:0000256" key="1">
    <source>
        <dbReference type="ARBA" id="ARBA00000085"/>
    </source>
</evidence>
<reference evidence="13 14" key="1">
    <citation type="submission" date="2017-05" db="EMBL/GenBank/DDBJ databases">
        <title>Vagococcus spp. assemblies.</title>
        <authorList>
            <person name="Gulvik C.A."/>
        </authorList>
    </citation>
    <scope>NUCLEOTIDE SEQUENCE [LARGE SCALE GENOMIC DNA]</scope>
    <source>
        <strain evidence="13 14">LMG 24798</strain>
    </source>
</reference>
<dbReference type="SMART" id="SM00387">
    <property type="entry name" value="HATPase_c"/>
    <property type="match status" value="1"/>
</dbReference>
<dbReference type="Gene3D" id="1.10.287.130">
    <property type="match status" value="1"/>
</dbReference>
<dbReference type="PANTHER" id="PTHR43047">
    <property type="entry name" value="TWO-COMPONENT HISTIDINE PROTEIN KINASE"/>
    <property type="match status" value="1"/>
</dbReference>
<dbReference type="Proteomes" id="UP000286773">
    <property type="component" value="Unassembled WGS sequence"/>
</dbReference>
<organism evidence="13 14">
    <name type="scientific">Vagococcus acidifermentans</name>
    <dbReference type="NCBI Taxonomy" id="564710"/>
    <lineage>
        <taxon>Bacteria</taxon>
        <taxon>Bacillati</taxon>
        <taxon>Bacillota</taxon>
        <taxon>Bacilli</taxon>
        <taxon>Lactobacillales</taxon>
        <taxon>Enterococcaceae</taxon>
        <taxon>Vagococcus</taxon>
    </lineage>
</organism>
<dbReference type="InterPro" id="IPR003660">
    <property type="entry name" value="HAMP_dom"/>
</dbReference>
<evidence type="ECO:0000256" key="3">
    <source>
        <dbReference type="ARBA" id="ARBA00012438"/>
    </source>
</evidence>
<proteinExistence type="predicted"/>
<dbReference type="InterPro" id="IPR036890">
    <property type="entry name" value="HATPase_C_sf"/>
</dbReference>
<evidence type="ECO:0000256" key="8">
    <source>
        <dbReference type="ARBA" id="ARBA00023136"/>
    </source>
</evidence>
<evidence type="ECO:0000256" key="5">
    <source>
        <dbReference type="ARBA" id="ARBA00022679"/>
    </source>
</evidence>
<dbReference type="PRINTS" id="PR00344">
    <property type="entry name" value="BCTRLSENSOR"/>
</dbReference>
<keyword evidence="8 10" id="KW-0472">Membrane</keyword>
<dbReference type="FunFam" id="1.10.287.130:FF:000001">
    <property type="entry name" value="Two-component sensor histidine kinase"/>
    <property type="match status" value="1"/>
</dbReference>
<dbReference type="Pfam" id="PF02518">
    <property type="entry name" value="HATPase_c"/>
    <property type="match status" value="1"/>
</dbReference>
<keyword evidence="6 13" id="KW-0418">Kinase</keyword>
<keyword evidence="5" id="KW-0808">Transferase</keyword>
<dbReference type="InterPro" id="IPR004358">
    <property type="entry name" value="Sig_transdc_His_kin-like_C"/>
</dbReference>
<dbReference type="SUPFAM" id="SSF158472">
    <property type="entry name" value="HAMP domain-like"/>
    <property type="match status" value="1"/>
</dbReference>
<dbReference type="GO" id="GO:0009927">
    <property type="term" value="F:histidine phosphotransfer kinase activity"/>
    <property type="evidence" value="ECO:0007669"/>
    <property type="project" value="TreeGrafter"/>
</dbReference>
<gene>
    <name evidence="13" type="ORF">CBF27_06920</name>
</gene>
<keyword evidence="10" id="KW-0812">Transmembrane</keyword>
<evidence type="ECO:0000256" key="10">
    <source>
        <dbReference type="SAM" id="Phobius"/>
    </source>
</evidence>
<keyword evidence="9" id="KW-0175">Coiled coil</keyword>
<dbReference type="SUPFAM" id="SSF47384">
    <property type="entry name" value="Homodimeric domain of signal transducing histidine kinase"/>
    <property type="match status" value="1"/>
</dbReference>
<feature type="domain" description="Histidine kinase" evidence="11">
    <location>
        <begin position="263"/>
        <end position="479"/>
    </location>
</feature>
<dbReference type="InterPro" id="IPR003661">
    <property type="entry name" value="HisK_dim/P_dom"/>
</dbReference>
<dbReference type="SMART" id="SM00304">
    <property type="entry name" value="HAMP"/>
    <property type="match status" value="1"/>
</dbReference>
<feature type="domain" description="HAMP" evidence="12">
    <location>
        <begin position="196"/>
        <end position="248"/>
    </location>
</feature>
<dbReference type="Gene3D" id="3.30.565.10">
    <property type="entry name" value="Histidine kinase-like ATPase, C-terminal domain"/>
    <property type="match status" value="1"/>
</dbReference>
<dbReference type="SMART" id="SM00388">
    <property type="entry name" value="HisKA"/>
    <property type="match status" value="1"/>
</dbReference>